<dbReference type="EMBL" id="MBFT01000671">
    <property type="protein sequence ID" value="PVU87970.1"/>
    <property type="molecule type" value="Genomic_DNA"/>
</dbReference>
<feature type="compositionally biased region" description="Low complexity" evidence="1">
    <location>
        <begin position="157"/>
        <end position="221"/>
    </location>
</feature>
<dbReference type="STRING" id="61424.A0A2T9Y6K3"/>
<proteinExistence type="predicted"/>
<evidence type="ECO:0000256" key="1">
    <source>
        <dbReference type="SAM" id="MobiDB-lite"/>
    </source>
</evidence>
<feature type="chain" id="PRO_5015724958" description="CBM1 domain-containing protein" evidence="2">
    <location>
        <begin position="20"/>
        <end position="229"/>
    </location>
</feature>
<accession>A0A2T9Y6K3</accession>
<dbReference type="OrthoDB" id="5663343at2759"/>
<comment type="caution">
    <text evidence="3">The sequence shown here is derived from an EMBL/GenBank/DDBJ whole genome shotgun (WGS) entry which is preliminary data.</text>
</comment>
<evidence type="ECO:0000313" key="4">
    <source>
        <dbReference type="Proteomes" id="UP000245699"/>
    </source>
</evidence>
<evidence type="ECO:0000256" key="2">
    <source>
        <dbReference type="SAM" id="SignalP"/>
    </source>
</evidence>
<feature type="region of interest" description="Disordered" evidence="1">
    <location>
        <begin position="157"/>
        <end position="229"/>
    </location>
</feature>
<dbReference type="Proteomes" id="UP000245699">
    <property type="component" value="Unassembled WGS sequence"/>
</dbReference>
<dbReference type="AlphaFoldDB" id="A0A2T9Y6K3"/>
<reference evidence="3 4" key="1">
    <citation type="journal article" date="2018" name="MBio">
        <title>Comparative Genomics Reveals the Core Gene Toolbox for the Fungus-Insect Symbiosis.</title>
        <authorList>
            <person name="Wang Y."/>
            <person name="Stata M."/>
            <person name="Wang W."/>
            <person name="Stajich J.E."/>
            <person name="White M.M."/>
            <person name="Moncalvo J.M."/>
        </authorList>
    </citation>
    <scope>NUCLEOTIDE SEQUENCE [LARGE SCALE GENOMIC DNA]</scope>
    <source>
        <strain evidence="3 4">AUS-77-4</strain>
    </source>
</reference>
<evidence type="ECO:0008006" key="5">
    <source>
        <dbReference type="Google" id="ProtNLM"/>
    </source>
</evidence>
<protein>
    <recommendedName>
        <fullName evidence="5">CBM1 domain-containing protein</fullName>
    </recommendedName>
</protein>
<keyword evidence="4" id="KW-1185">Reference proteome</keyword>
<gene>
    <name evidence="3" type="ORF">BB559_005792</name>
</gene>
<organism evidence="3 4">
    <name type="scientific">Furculomyces boomerangus</name>
    <dbReference type="NCBI Taxonomy" id="61424"/>
    <lineage>
        <taxon>Eukaryota</taxon>
        <taxon>Fungi</taxon>
        <taxon>Fungi incertae sedis</taxon>
        <taxon>Zoopagomycota</taxon>
        <taxon>Kickxellomycotina</taxon>
        <taxon>Harpellomycetes</taxon>
        <taxon>Harpellales</taxon>
        <taxon>Harpellaceae</taxon>
        <taxon>Furculomyces</taxon>
    </lineage>
</organism>
<sequence>MLFKQSLVLLATAVTLAISQSVENIQGYLPAGKNGNTLLVTQGQYPVPNFSKLTQSSNYNPVLYTDENIAKSGWTLDSLSFLKTMQPDTKKTKCINCDSTMRSISTLRYFSGVGTCCGGWCQYPGTYCYYNVACGYWYKCIPSPCKPVIKKPCTTTPKPRTTPCKTTPRTSCKSTPRTSCKTTPRTSSCKTSKTSSKSTSSTRSSTPTSTSRSSSTSSSSSNSYEIIPV</sequence>
<keyword evidence="2" id="KW-0732">Signal</keyword>
<name>A0A2T9Y6K3_9FUNG</name>
<evidence type="ECO:0000313" key="3">
    <source>
        <dbReference type="EMBL" id="PVU87970.1"/>
    </source>
</evidence>
<feature type="signal peptide" evidence="2">
    <location>
        <begin position="1"/>
        <end position="19"/>
    </location>
</feature>